<comment type="similarity">
    <text evidence="1">In the N-terminal section; belongs to the CRISPR-associated nuclease Cas3-HD family.</text>
</comment>
<dbReference type="InterPro" id="IPR001650">
    <property type="entry name" value="Helicase_C-like"/>
</dbReference>
<evidence type="ECO:0000256" key="4">
    <source>
        <dbReference type="ARBA" id="ARBA00022723"/>
    </source>
</evidence>
<evidence type="ECO:0000256" key="1">
    <source>
        <dbReference type="ARBA" id="ARBA00006847"/>
    </source>
</evidence>
<dbReference type="InterPro" id="IPR054712">
    <property type="entry name" value="Cas3-like_dom"/>
</dbReference>
<dbReference type="GO" id="GO:0016787">
    <property type="term" value="F:hydrolase activity"/>
    <property type="evidence" value="ECO:0007669"/>
    <property type="project" value="UniProtKB-KW"/>
</dbReference>
<dbReference type="Gene3D" id="1.10.3210.30">
    <property type="match status" value="1"/>
</dbReference>
<comment type="similarity">
    <text evidence="10">Belongs to the DEAD box helicase family.</text>
</comment>
<dbReference type="GO" id="GO:0003724">
    <property type="term" value="F:RNA helicase activity"/>
    <property type="evidence" value="ECO:0007669"/>
    <property type="project" value="TreeGrafter"/>
</dbReference>
<evidence type="ECO:0000259" key="12">
    <source>
        <dbReference type="PROSITE" id="PS51643"/>
    </source>
</evidence>
<dbReference type="GO" id="GO:0051607">
    <property type="term" value="P:defense response to virus"/>
    <property type="evidence" value="ECO:0007669"/>
    <property type="project" value="UniProtKB-KW"/>
</dbReference>
<keyword evidence="4" id="KW-0479">Metal-binding</keyword>
<dbReference type="SUPFAM" id="SSF52540">
    <property type="entry name" value="P-loop containing nucleoside triphosphate hydrolases"/>
    <property type="match status" value="1"/>
</dbReference>
<evidence type="ECO:0000256" key="9">
    <source>
        <dbReference type="ARBA" id="ARBA00023118"/>
    </source>
</evidence>
<dbReference type="GO" id="GO:0004518">
    <property type="term" value="F:nuclease activity"/>
    <property type="evidence" value="ECO:0007669"/>
    <property type="project" value="UniProtKB-KW"/>
</dbReference>
<dbReference type="Gene3D" id="3.40.50.300">
    <property type="entry name" value="P-loop containing nucleotide triphosphate hydrolases"/>
    <property type="match status" value="2"/>
</dbReference>
<dbReference type="InterPro" id="IPR027417">
    <property type="entry name" value="P-loop_NTPase"/>
</dbReference>
<evidence type="ECO:0000256" key="7">
    <source>
        <dbReference type="ARBA" id="ARBA00022806"/>
    </source>
</evidence>
<proteinExistence type="inferred from homology"/>
<dbReference type="InterPro" id="IPR011545">
    <property type="entry name" value="DEAD/DEAH_box_helicase_dom"/>
</dbReference>
<dbReference type="InterPro" id="IPR006474">
    <property type="entry name" value="Helicase_Cas3_CRISPR-ass_core"/>
</dbReference>
<dbReference type="InterPro" id="IPR006483">
    <property type="entry name" value="CRISPR-assoc_Cas3_HD"/>
</dbReference>
<comment type="similarity">
    <text evidence="2">In the central section; belongs to the CRISPR-associated helicase Cas3 family.</text>
</comment>
<dbReference type="EMBL" id="CP012159">
    <property type="protein sequence ID" value="AKT41108.1"/>
    <property type="molecule type" value="Genomic_DNA"/>
</dbReference>
<dbReference type="RefSeq" id="WP_050432934.1">
    <property type="nucleotide sequence ID" value="NZ_CP012159.1"/>
</dbReference>
<gene>
    <name evidence="13" type="ORF">CMC5_052690</name>
</gene>
<dbReference type="InterPro" id="IPR050079">
    <property type="entry name" value="DEAD_box_RNA_helicase"/>
</dbReference>
<feature type="domain" description="Helicase ATP-binding" evidence="11">
    <location>
        <begin position="291"/>
        <end position="482"/>
    </location>
</feature>
<dbReference type="Pfam" id="PF00270">
    <property type="entry name" value="DEAD"/>
    <property type="match status" value="1"/>
</dbReference>
<keyword evidence="7" id="KW-0347">Helicase</keyword>
<evidence type="ECO:0000259" key="11">
    <source>
        <dbReference type="PROSITE" id="PS51192"/>
    </source>
</evidence>
<name>A0A0K1EKK0_CHOCO</name>
<evidence type="ECO:0000313" key="14">
    <source>
        <dbReference type="Proteomes" id="UP000067626"/>
    </source>
</evidence>
<evidence type="ECO:0000256" key="6">
    <source>
        <dbReference type="ARBA" id="ARBA00022801"/>
    </source>
</evidence>
<feature type="domain" description="HD Cas3-type" evidence="12">
    <location>
        <begin position="16"/>
        <end position="237"/>
    </location>
</feature>
<organism evidence="13 14">
    <name type="scientific">Chondromyces crocatus</name>
    <dbReference type="NCBI Taxonomy" id="52"/>
    <lineage>
        <taxon>Bacteria</taxon>
        <taxon>Pseudomonadati</taxon>
        <taxon>Myxococcota</taxon>
        <taxon>Polyangia</taxon>
        <taxon>Polyangiales</taxon>
        <taxon>Polyangiaceae</taxon>
        <taxon>Chondromyces</taxon>
    </lineage>
</organism>
<keyword evidence="5" id="KW-0547">Nucleotide-binding</keyword>
<dbReference type="PROSITE" id="PS51643">
    <property type="entry name" value="HD_CAS3"/>
    <property type="match status" value="1"/>
</dbReference>
<dbReference type="InterPro" id="IPR014001">
    <property type="entry name" value="Helicase_ATP-bd"/>
</dbReference>
<dbReference type="GO" id="GO:0005524">
    <property type="term" value="F:ATP binding"/>
    <property type="evidence" value="ECO:0007669"/>
    <property type="project" value="UniProtKB-KW"/>
</dbReference>
<dbReference type="AlphaFoldDB" id="A0A0K1EKK0"/>
<dbReference type="SMART" id="SM00490">
    <property type="entry name" value="HELICc"/>
    <property type="match status" value="1"/>
</dbReference>
<dbReference type="NCBIfam" id="TIGR01587">
    <property type="entry name" value="cas3_core"/>
    <property type="match status" value="1"/>
</dbReference>
<keyword evidence="6" id="KW-0378">Hydrolase</keyword>
<keyword evidence="8" id="KW-0067">ATP-binding</keyword>
<dbReference type="Pfam" id="PF22590">
    <property type="entry name" value="Cas3-like_C_2"/>
    <property type="match status" value="1"/>
</dbReference>
<dbReference type="STRING" id="52.CMC5_052690"/>
<dbReference type="PATRIC" id="fig|52.7.peg.5828"/>
<dbReference type="InterPro" id="IPR038257">
    <property type="entry name" value="CRISPR-assoc_Cas3_HD_sf"/>
</dbReference>
<protein>
    <recommendedName>
        <fullName evidence="15">CRISPR-associated protein Cas3</fullName>
    </recommendedName>
</protein>
<dbReference type="PANTHER" id="PTHR47959">
    <property type="entry name" value="ATP-DEPENDENT RNA HELICASE RHLE-RELATED"/>
    <property type="match status" value="1"/>
</dbReference>
<dbReference type="PANTHER" id="PTHR47959:SF16">
    <property type="entry name" value="CRISPR-ASSOCIATED NUCLEASE_HELICASE CAS3-RELATED"/>
    <property type="match status" value="1"/>
</dbReference>
<dbReference type="SMART" id="SM00487">
    <property type="entry name" value="DEXDc"/>
    <property type="match status" value="1"/>
</dbReference>
<dbReference type="Proteomes" id="UP000067626">
    <property type="component" value="Chromosome"/>
</dbReference>
<reference evidence="13 14" key="1">
    <citation type="submission" date="2015-07" db="EMBL/GenBank/DDBJ databases">
        <title>Genome analysis of myxobacterium Chondromyces crocatus Cm c5 reveals a high potential for natural compound synthesis and the genetic basis for the loss of fruiting body formation.</title>
        <authorList>
            <person name="Zaburannyi N."/>
            <person name="Bunk B."/>
            <person name="Maier J."/>
            <person name="Overmann J."/>
            <person name="Mueller R."/>
        </authorList>
    </citation>
    <scope>NUCLEOTIDE SEQUENCE [LARGE SCALE GENOMIC DNA]</scope>
    <source>
        <strain evidence="13 14">Cm c5</strain>
    </source>
</reference>
<dbReference type="GO" id="GO:0046872">
    <property type="term" value="F:metal ion binding"/>
    <property type="evidence" value="ECO:0007669"/>
    <property type="project" value="UniProtKB-KW"/>
</dbReference>
<evidence type="ECO:0008006" key="15">
    <source>
        <dbReference type="Google" id="ProtNLM"/>
    </source>
</evidence>
<sequence>MSQLGEPIELLAKSPRGPRRLSLERHLVETEAAAVRLFDLSRRWGQAFCRFFRISEAHRERFLLNLRLAALFHDLGKANQDFMVAVTTRGAPAQALRHEHLSALILHLPEVRTWIARGPLVDVEVLTAAVLSHHLQAARSGDHTWGAPRGGREAVRLHLDHPQVKAILHHIAEVAGVGEPPTLGQRSWGLGDETWIAALREGKRAATALDRALRIDSERRSLLLAVKAGVIVADSVASGLHREDHPLEAWIDDVAHAPALTAEDVHTHILAPREKHLAKPGERFTYHRFQDRAAEQGPRALLLAACGAGKTLAAWRWAQEQAKSRPIGRVVFLYPTRGTATEGFRDYVSWAPEDMATLLHGSARYELEMMQENPSEGAKDKQFEHAEDRLFALGVWPRRYFSATVDQFLGFMEHSYQSLCLLPVLADAAVVIDEVHSFDRHMFDVLVSFLRHFDVPVLCMTATLPPSRRNELVQAGLRVYPSEEARVELADLEARERHPRYRIEAVAGAGEDVACAEAIAAYRRGDRVLWVVNQVGRCQRLARALEEALGEPVHCYHSRFTLKDRRERHNKTVAAFQQKERRALAVTTQVCEMSLDLDADVLITELSPVTALVQRFGRAHRRLDRSPEFRARLLWYPPERPEPYSRQDLTASTAFLASLGTENISQHQLAVALEEHALAERDADGSARFLQSGYYAVPGAFRDTDGGAATCILDRDLAQVKALHQKRDRLDPYLISIRRKFTLPDEQRPSWLPRHLGVAPSARYTEEFGFPTDEGAERS</sequence>
<evidence type="ECO:0000256" key="3">
    <source>
        <dbReference type="ARBA" id="ARBA00022722"/>
    </source>
</evidence>
<keyword evidence="9" id="KW-0051">Antiviral defense</keyword>
<keyword evidence="3" id="KW-0540">Nuclease</keyword>
<evidence type="ECO:0000313" key="13">
    <source>
        <dbReference type="EMBL" id="AKT41108.1"/>
    </source>
</evidence>
<evidence type="ECO:0000256" key="8">
    <source>
        <dbReference type="ARBA" id="ARBA00022840"/>
    </source>
</evidence>
<dbReference type="KEGG" id="ccro:CMC5_052690"/>
<dbReference type="GO" id="GO:0003676">
    <property type="term" value="F:nucleic acid binding"/>
    <property type="evidence" value="ECO:0007669"/>
    <property type="project" value="InterPro"/>
</dbReference>
<dbReference type="Pfam" id="PF18019">
    <property type="entry name" value="Cas3_HD"/>
    <property type="match status" value="1"/>
</dbReference>
<keyword evidence="14" id="KW-1185">Reference proteome</keyword>
<dbReference type="GO" id="GO:0005829">
    <property type="term" value="C:cytosol"/>
    <property type="evidence" value="ECO:0007669"/>
    <property type="project" value="TreeGrafter"/>
</dbReference>
<evidence type="ECO:0000256" key="10">
    <source>
        <dbReference type="ARBA" id="ARBA00038437"/>
    </source>
</evidence>
<evidence type="ECO:0000256" key="5">
    <source>
        <dbReference type="ARBA" id="ARBA00022741"/>
    </source>
</evidence>
<accession>A0A0K1EKK0</accession>
<dbReference type="PROSITE" id="PS51192">
    <property type="entry name" value="HELICASE_ATP_BIND_1"/>
    <property type="match status" value="1"/>
</dbReference>
<evidence type="ECO:0000256" key="2">
    <source>
        <dbReference type="ARBA" id="ARBA00009046"/>
    </source>
</evidence>